<keyword evidence="1" id="KW-1133">Transmembrane helix</keyword>
<dbReference type="InterPro" id="IPR013766">
    <property type="entry name" value="Thioredoxin_domain"/>
</dbReference>
<dbReference type="GO" id="GO:0016209">
    <property type="term" value="F:antioxidant activity"/>
    <property type="evidence" value="ECO:0007669"/>
    <property type="project" value="InterPro"/>
</dbReference>
<dbReference type="STRING" id="702745.SAMN05421818_10741"/>
<dbReference type="InterPro" id="IPR000866">
    <property type="entry name" value="AhpC/TSA"/>
</dbReference>
<sequence length="188" mass="21840">MKEKKKGKGWISNILFIIFIGVVFFTPLGTSFKVWINRLVAMSPSLEKQEDVKKVSFEDWIVVDEEGKPFDFTTVEGKVVIINFWATWCPPCIAEKPSFQELYNDYKDKVVFMFVTNDPVDKVKAFKEKNEYTLPVYYEKNSAPTELYSTSLPSSYVIDKKGNIVVKKFRAADWNSSKFRVMLDELLK</sequence>
<evidence type="ECO:0000313" key="3">
    <source>
        <dbReference type="EMBL" id="SDH57578.1"/>
    </source>
</evidence>
<dbReference type="GO" id="GO:0016491">
    <property type="term" value="F:oxidoreductase activity"/>
    <property type="evidence" value="ECO:0007669"/>
    <property type="project" value="InterPro"/>
</dbReference>
<dbReference type="RefSeq" id="WP_090407199.1">
    <property type="nucleotide sequence ID" value="NZ_FNDQ01000007.1"/>
</dbReference>
<protein>
    <submittedName>
        <fullName evidence="3">Thiol-disulfide isomerase or thioredoxin</fullName>
    </submittedName>
</protein>
<dbReference type="Gene3D" id="3.40.30.10">
    <property type="entry name" value="Glutaredoxin"/>
    <property type="match status" value="1"/>
</dbReference>
<evidence type="ECO:0000256" key="1">
    <source>
        <dbReference type="SAM" id="Phobius"/>
    </source>
</evidence>
<dbReference type="Pfam" id="PF00578">
    <property type="entry name" value="AhpC-TSA"/>
    <property type="match status" value="1"/>
</dbReference>
<gene>
    <name evidence="3" type="ORF">SAMN05421818_10741</name>
</gene>
<dbReference type="EMBL" id="FNDQ01000007">
    <property type="protein sequence ID" value="SDH57578.1"/>
    <property type="molecule type" value="Genomic_DNA"/>
</dbReference>
<dbReference type="InterPro" id="IPR036249">
    <property type="entry name" value="Thioredoxin-like_sf"/>
</dbReference>
<proteinExistence type="predicted"/>
<dbReference type="AlphaFoldDB" id="A0A1G8DIR6"/>
<dbReference type="PANTHER" id="PTHR42852:SF17">
    <property type="entry name" value="THIOREDOXIN-LIKE PROTEIN HI_1115"/>
    <property type="match status" value="1"/>
</dbReference>
<evidence type="ECO:0000259" key="2">
    <source>
        <dbReference type="PROSITE" id="PS51352"/>
    </source>
</evidence>
<dbReference type="PROSITE" id="PS51352">
    <property type="entry name" value="THIOREDOXIN_2"/>
    <property type="match status" value="1"/>
</dbReference>
<name>A0A1G8DIR6_9FLAO</name>
<evidence type="ECO:0000313" key="4">
    <source>
        <dbReference type="Proteomes" id="UP000243588"/>
    </source>
</evidence>
<feature type="transmembrane region" description="Helical" evidence="1">
    <location>
        <begin position="12"/>
        <end position="36"/>
    </location>
</feature>
<dbReference type="PANTHER" id="PTHR42852">
    <property type="entry name" value="THIOL:DISULFIDE INTERCHANGE PROTEIN DSBE"/>
    <property type="match status" value="1"/>
</dbReference>
<reference evidence="4" key="1">
    <citation type="submission" date="2016-10" db="EMBL/GenBank/DDBJ databases">
        <authorList>
            <person name="Varghese N."/>
            <person name="Submissions S."/>
        </authorList>
    </citation>
    <scope>NUCLEOTIDE SEQUENCE [LARGE SCALE GENOMIC DNA]</scope>
    <source>
        <strain evidence="4">DSM 23313</strain>
    </source>
</reference>
<dbReference type="GO" id="GO:0016853">
    <property type="term" value="F:isomerase activity"/>
    <property type="evidence" value="ECO:0007669"/>
    <property type="project" value="UniProtKB-KW"/>
</dbReference>
<dbReference type="CDD" id="cd02966">
    <property type="entry name" value="TlpA_like_family"/>
    <property type="match status" value="1"/>
</dbReference>
<keyword evidence="4" id="KW-1185">Reference proteome</keyword>
<accession>A0A1G8DIR6</accession>
<keyword evidence="1" id="KW-0472">Membrane</keyword>
<dbReference type="SUPFAM" id="SSF52833">
    <property type="entry name" value="Thioredoxin-like"/>
    <property type="match status" value="1"/>
</dbReference>
<dbReference type="InterPro" id="IPR050553">
    <property type="entry name" value="Thioredoxin_ResA/DsbE_sf"/>
</dbReference>
<dbReference type="Proteomes" id="UP000243588">
    <property type="component" value="Unassembled WGS sequence"/>
</dbReference>
<keyword evidence="3" id="KW-0413">Isomerase</keyword>
<feature type="domain" description="Thioredoxin" evidence="2">
    <location>
        <begin position="48"/>
        <end position="188"/>
    </location>
</feature>
<organism evidence="3 4">
    <name type="scientific">Myroides phaeus</name>
    <dbReference type="NCBI Taxonomy" id="702745"/>
    <lineage>
        <taxon>Bacteria</taxon>
        <taxon>Pseudomonadati</taxon>
        <taxon>Bacteroidota</taxon>
        <taxon>Flavobacteriia</taxon>
        <taxon>Flavobacteriales</taxon>
        <taxon>Flavobacteriaceae</taxon>
        <taxon>Myroides</taxon>
    </lineage>
</organism>
<keyword evidence="1" id="KW-0812">Transmembrane</keyword>